<evidence type="ECO:0000256" key="2">
    <source>
        <dbReference type="ARBA" id="ARBA00022630"/>
    </source>
</evidence>
<dbReference type="InterPro" id="IPR016166">
    <property type="entry name" value="FAD-bd_PCMH"/>
</dbReference>
<dbReference type="Pfam" id="PF01565">
    <property type="entry name" value="FAD_binding_4"/>
    <property type="match status" value="1"/>
</dbReference>
<reference evidence="6" key="1">
    <citation type="journal article" date="2023" name="Mol. Phylogenet. Evol.">
        <title>Genome-scale phylogeny and comparative genomics of the fungal order Sordariales.</title>
        <authorList>
            <person name="Hensen N."/>
            <person name="Bonometti L."/>
            <person name="Westerberg I."/>
            <person name="Brannstrom I.O."/>
            <person name="Guillou S."/>
            <person name="Cros-Aarteil S."/>
            <person name="Calhoun S."/>
            <person name="Haridas S."/>
            <person name="Kuo A."/>
            <person name="Mondo S."/>
            <person name="Pangilinan J."/>
            <person name="Riley R."/>
            <person name="LaButti K."/>
            <person name="Andreopoulos B."/>
            <person name="Lipzen A."/>
            <person name="Chen C."/>
            <person name="Yan M."/>
            <person name="Daum C."/>
            <person name="Ng V."/>
            <person name="Clum A."/>
            <person name="Steindorff A."/>
            <person name="Ohm R.A."/>
            <person name="Martin F."/>
            <person name="Silar P."/>
            <person name="Natvig D.O."/>
            <person name="Lalanne C."/>
            <person name="Gautier V."/>
            <person name="Ament-Velasquez S.L."/>
            <person name="Kruys A."/>
            <person name="Hutchinson M.I."/>
            <person name="Powell A.J."/>
            <person name="Barry K."/>
            <person name="Miller A.N."/>
            <person name="Grigoriev I.V."/>
            <person name="Debuchy R."/>
            <person name="Gladieux P."/>
            <person name="Hiltunen Thoren M."/>
            <person name="Johannesson H."/>
        </authorList>
    </citation>
    <scope>NUCLEOTIDE SEQUENCE</scope>
    <source>
        <strain evidence="6">CBS 955.72</strain>
    </source>
</reference>
<reference evidence="6" key="2">
    <citation type="submission" date="2023-06" db="EMBL/GenBank/DDBJ databases">
        <authorList>
            <consortium name="Lawrence Berkeley National Laboratory"/>
            <person name="Haridas S."/>
            <person name="Hensen N."/>
            <person name="Bonometti L."/>
            <person name="Westerberg I."/>
            <person name="Brannstrom I.O."/>
            <person name="Guillou S."/>
            <person name="Cros-Aarteil S."/>
            <person name="Calhoun S."/>
            <person name="Kuo A."/>
            <person name="Mondo S."/>
            <person name="Pangilinan J."/>
            <person name="Riley R."/>
            <person name="Labutti K."/>
            <person name="Andreopoulos B."/>
            <person name="Lipzen A."/>
            <person name="Chen C."/>
            <person name="Yanf M."/>
            <person name="Daum C."/>
            <person name="Ng V."/>
            <person name="Clum A."/>
            <person name="Steindorff A."/>
            <person name="Ohm R."/>
            <person name="Martin F."/>
            <person name="Silar P."/>
            <person name="Natvig D."/>
            <person name="Lalanne C."/>
            <person name="Gautier V."/>
            <person name="Ament-Velasquez S.L."/>
            <person name="Kruys A."/>
            <person name="Hutchinson M.I."/>
            <person name="Powell A.J."/>
            <person name="Barry K."/>
            <person name="Miller A.N."/>
            <person name="Grigoriev I.V."/>
            <person name="Debuchy R."/>
            <person name="Gladieux P."/>
            <person name="Thoren M.H."/>
            <person name="Johannesson H."/>
        </authorList>
    </citation>
    <scope>NUCLEOTIDE SEQUENCE</scope>
    <source>
        <strain evidence="6">CBS 955.72</strain>
    </source>
</reference>
<keyword evidence="7" id="KW-1185">Reference proteome</keyword>
<accession>A0AAJ0MGU4</accession>
<keyword evidence="2" id="KW-0285">Flavoprotein</keyword>
<dbReference type="GO" id="GO:0071949">
    <property type="term" value="F:FAD binding"/>
    <property type="evidence" value="ECO:0007669"/>
    <property type="project" value="InterPro"/>
</dbReference>
<dbReference type="PANTHER" id="PTHR42973:SF22">
    <property type="entry name" value="FAD-BINDING PCMH-TYPE DOMAIN-CONTAINING PROTEIN-RELATED"/>
    <property type="match status" value="1"/>
</dbReference>
<evidence type="ECO:0000313" key="6">
    <source>
        <dbReference type="EMBL" id="KAK3358151.1"/>
    </source>
</evidence>
<name>A0AAJ0MGU4_9PEZI</name>
<comment type="caution">
    <text evidence="6">The sequence shown here is derived from an EMBL/GenBank/DDBJ whole genome shotgun (WGS) entry which is preliminary data.</text>
</comment>
<dbReference type="InterPro" id="IPR050416">
    <property type="entry name" value="FAD-linked_Oxidoreductase"/>
</dbReference>
<dbReference type="EMBL" id="JAUIQD010000003">
    <property type="protein sequence ID" value="KAK3358151.1"/>
    <property type="molecule type" value="Genomic_DNA"/>
</dbReference>
<keyword evidence="4" id="KW-0560">Oxidoreductase</keyword>
<protein>
    <submittedName>
        <fullName evidence="6">Oxidoreductase</fullName>
    </submittedName>
</protein>
<dbReference type="InterPro" id="IPR036318">
    <property type="entry name" value="FAD-bd_PCMH-like_sf"/>
</dbReference>
<evidence type="ECO:0000256" key="3">
    <source>
        <dbReference type="ARBA" id="ARBA00022827"/>
    </source>
</evidence>
<proteinExistence type="inferred from homology"/>
<organism evidence="6 7">
    <name type="scientific">Lasiosphaeria hispida</name>
    <dbReference type="NCBI Taxonomy" id="260671"/>
    <lineage>
        <taxon>Eukaryota</taxon>
        <taxon>Fungi</taxon>
        <taxon>Dikarya</taxon>
        <taxon>Ascomycota</taxon>
        <taxon>Pezizomycotina</taxon>
        <taxon>Sordariomycetes</taxon>
        <taxon>Sordariomycetidae</taxon>
        <taxon>Sordariales</taxon>
        <taxon>Lasiosphaeriaceae</taxon>
        <taxon>Lasiosphaeria</taxon>
    </lineage>
</organism>
<dbReference type="AlphaFoldDB" id="A0AAJ0MGU4"/>
<dbReference type="SUPFAM" id="SSF56176">
    <property type="entry name" value="FAD-binding/transporter-associated domain-like"/>
    <property type="match status" value="1"/>
</dbReference>
<feature type="domain" description="FAD-binding PCMH-type" evidence="5">
    <location>
        <begin position="53"/>
        <end position="235"/>
    </location>
</feature>
<dbReference type="InterPro" id="IPR006094">
    <property type="entry name" value="Oxid_FAD_bind_N"/>
</dbReference>
<dbReference type="Gene3D" id="3.30.465.10">
    <property type="match status" value="1"/>
</dbReference>
<dbReference type="PANTHER" id="PTHR42973">
    <property type="entry name" value="BINDING OXIDOREDUCTASE, PUTATIVE (AFU_ORTHOLOGUE AFUA_1G17690)-RELATED"/>
    <property type="match status" value="1"/>
</dbReference>
<keyword evidence="3" id="KW-0274">FAD</keyword>
<dbReference type="Proteomes" id="UP001275084">
    <property type="component" value="Unassembled WGS sequence"/>
</dbReference>
<comment type="similarity">
    <text evidence="1">Belongs to the oxygen-dependent FAD-linked oxidoreductase family.</text>
</comment>
<dbReference type="GO" id="GO:0016491">
    <property type="term" value="F:oxidoreductase activity"/>
    <property type="evidence" value="ECO:0007669"/>
    <property type="project" value="UniProtKB-KW"/>
</dbReference>
<sequence>MDQVVVASNQTEAQSLTGACCLALLSLFSDKVFFPGSQGYNASQSSYFSQQHSQIAPLCVVSPTSPEDVSAVIVSLTSTASLLESDDEAPGCRFAIRSGGHSSIPGAANIADGVTIDLRTLNEIELSDDKSIVSIGPGARWGDVYTKLEIDGLSVAGGRVSQVGVGGLVVGGGISFFSPRYGFTCDSATNFEVVLADGSIVNANENENKDLLVALRGGSGNFGIVTRVDMRTFEQGEMLGGNTFHDLSAIEDHIEAFIEFNSADAYDEYAALIMSFGFAPGRGQFVVNNMVYSKPEERPPVYEKLANIPFLQSSMRLDKMSGLAAEMGAFSPNGMRQKWLQLTFKSTAVMLNSVFDHWKASLPVVENVAGLIWSLSLHPLPPNTYKNPLSTGNSLGLSDRSGALVVALLTVAYLDVADDDIVEETSRKLMDAVEKDARESRAYDPFKYFNYAGPGQDPVGSYGSESLEHLQAVRQRVDPNGVFAHQVPGGHKLAL</sequence>
<dbReference type="InterPro" id="IPR016169">
    <property type="entry name" value="FAD-bd_PCMH_sub2"/>
</dbReference>
<evidence type="ECO:0000256" key="4">
    <source>
        <dbReference type="ARBA" id="ARBA00023002"/>
    </source>
</evidence>
<evidence type="ECO:0000313" key="7">
    <source>
        <dbReference type="Proteomes" id="UP001275084"/>
    </source>
</evidence>
<gene>
    <name evidence="6" type="ORF">B0T25DRAFT_499924</name>
</gene>
<evidence type="ECO:0000259" key="5">
    <source>
        <dbReference type="PROSITE" id="PS51387"/>
    </source>
</evidence>
<dbReference type="PROSITE" id="PS51387">
    <property type="entry name" value="FAD_PCMH"/>
    <property type="match status" value="1"/>
</dbReference>
<evidence type="ECO:0000256" key="1">
    <source>
        <dbReference type="ARBA" id="ARBA00005466"/>
    </source>
</evidence>